<dbReference type="InterPro" id="IPR036640">
    <property type="entry name" value="ABC1_TM_sf"/>
</dbReference>
<keyword evidence="3" id="KW-1003">Cell membrane</keyword>
<evidence type="ECO:0000256" key="9">
    <source>
        <dbReference type="SAM" id="Phobius"/>
    </source>
</evidence>
<sequence>MKKLLIYLRNYKKESLLGPLFKLLEAAFELLVPLIIAKIIDQGILLADVPYILRMCLILVGLGIAGLASSLIAQYYAAKAAAGFGKELRHGLFDHIQGLSYAEIDQLGTSTLITRMTSDMNQVQSGVNMTLRLLLRSPFIVFGSMIMAFTIDFRVALIFVTAILLLSAVVFIIMSWCIPLYKKVQGKLDQVLLLTRENLTGVRVIRAFCLEQEELQTFQESNQQLTQVQKYVGRIAALMNPLTYIVINLAVVWLIWTGAVQVSTGLLTQGAVVALYNYMSQILTELIKLANLIITVNKSIACGNRIQDVFQVSSSLQVVSDSAKSSKIVSRPPAIEFRRVQLCYSQTGDCALSHMDFTIGQGETVGIIGGTGSGKSSLVHLIPRFYDVTEGEVLVDGINVKEYPLENLRQKIGMVPQKAVLFKGTIRENLKWGKKDATDQEIFQALTTAQAEEVVNGKGGLDYLIHQDGKNLSGGQRQRLTIARALVRQPQILILDDSASALDFATDAALRKAIAALDPRPTVLIVSQRTSSIQHCDKIIVLDDGQIAGIGTNDQLMKTCDIYQEIYQSQFKKEDALDEQA</sequence>
<dbReference type="PANTHER" id="PTHR43394">
    <property type="entry name" value="ATP-DEPENDENT PERMEASE MDL1, MITOCHONDRIAL"/>
    <property type="match status" value="1"/>
</dbReference>
<accession>A0A858BV78</accession>
<dbReference type="InterPro" id="IPR039421">
    <property type="entry name" value="Type_1_exporter"/>
</dbReference>
<dbReference type="PROSITE" id="PS50893">
    <property type="entry name" value="ABC_TRANSPORTER_2"/>
    <property type="match status" value="1"/>
</dbReference>
<feature type="transmembrane region" description="Helical" evidence="9">
    <location>
        <begin position="52"/>
        <end position="77"/>
    </location>
</feature>
<dbReference type="SMART" id="SM00382">
    <property type="entry name" value="AAA"/>
    <property type="match status" value="1"/>
</dbReference>
<feature type="transmembrane region" description="Helical" evidence="9">
    <location>
        <begin position="235"/>
        <end position="256"/>
    </location>
</feature>
<dbReference type="Pfam" id="PF00005">
    <property type="entry name" value="ABC_tran"/>
    <property type="match status" value="1"/>
</dbReference>
<gene>
    <name evidence="12" type="ORF">Ami103574_05560</name>
</gene>
<dbReference type="PANTHER" id="PTHR43394:SF1">
    <property type="entry name" value="ATP-BINDING CASSETTE SUB-FAMILY B MEMBER 10, MITOCHONDRIAL"/>
    <property type="match status" value="1"/>
</dbReference>
<dbReference type="GO" id="GO:0015421">
    <property type="term" value="F:ABC-type oligopeptide transporter activity"/>
    <property type="evidence" value="ECO:0007669"/>
    <property type="project" value="TreeGrafter"/>
</dbReference>
<keyword evidence="5" id="KW-0547">Nucleotide-binding</keyword>
<name>A0A858BV78_9FIRM</name>
<evidence type="ECO:0000313" key="12">
    <source>
        <dbReference type="EMBL" id="QIB68820.1"/>
    </source>
</evidence>
<dbReference type="Gene3D" id="1.20.1560.10">
    <property type="entry name" value="ABC transporter type 1, transmembrane domain"/>
    <property type="match status" value="1"/>
</dbReference>
<feature type="transmembrane region" description="Helical" evidence="9">
    <location>
        <begin position="133"/>
        <end position="151"/>
    </location>
</feature>
<keyword evidence="7 9" id="KW-1133">Transmembrane helix</keyword>
<dbReference type="GO" id="GO:0016887">
    <property type="term" value="F:ATP hydrolysis activity"/>
    <property type="evidence" value="ECO:0007669"/>
    <property type="project" value="InterPro"/>
</dbReference>
<dbReference type="PROSITE" id="PS00211">
    <property type="entry name" value="ABC_TRANSPORTER_1"/>
    <property type="match status" value="1"/>
</dbReference>
<keyword evidence="13" id="KW-1185">Reference proteome</keyword>
<dbReference type="EMBL" id="CP048649">
    <property type="protein sequence ID" value="QIB68820.1"/>
    <property type="molecule type" value="Genomic_DNA"/>
</dbReference>
<dbReference type="KEGG" id="abut:Ami103574_05560"/>
<dbReference type="InterPro" id="IPR017871">
    <property type="entry name" value="ABC_transporter-like_CS"/>
</dbReference>
<dbReference type="SUPFAM" id="SSF90123">
    <property type="entry name" value="ABC transporter transmembrane region"/>
    <property type="match status" value="1"/>
</dbReference>
<evidence type="ECO:0000259" key="11">
    <source>
        <dbReference type="PROSITE" id="PS50929"/>
    </source>
</evidence>
<feature type="domain" description="ABC transporter" evidence="10">
    <location>
        <begin position="337"/>
        <end position="569"/>
    </location>
</feature>
<keyword evidence="4 9" id="KW-0812">Transmembrane</keyword>
<dbReference type="AlphaFoldDB" id="A0A858BV78"/>
<evidence type="ECO:0000256" key="2">
    <source>
        <dbReference type="ARBA" id="ARBA00022448"/>
    </source>
</evidence>
<protein>
    <submittedName>
        <fullName evidence="12">ABC transporter ATP-binding protein</fullName>
    </submittedName>
</protein>
<evidence type="ECO:0000259" key="10">
    <source>
        <dbReference type="PROSITE" id="PS50893"/>
    </source>
</evidence>
<reference evidence="12 13" key="1">
    <citation type="submission" date="2020-02" db="EMBL/GenBank/DDBJ databases">
        <authorList>
            <person name="Kim Y.B."/>
            <person name="Roh S.W."/>
        </authorList>
    </citation>
    <scope>NUCLEOTIDE SEQUENCE [LARGE SCALE GENOMIC DNA]</scope>
    <source>
        <strain evidence="12 13">DSM 103574</strain>
    </source>
</reference>
<evidence type="ECO:0000313" key="13">
    <source>
        <dbReference type="Proteomes" id="UP000466848"/>
    </source>
</evidence>
<dbReference type="Gene3D" id="3.40.50.300">
    <property type="entry name" value="P-loop containing nucleotide triphosphate hydrolases"/>
    <property type="match status" value="1"/>
</dbReference>
<keyword evidence="2" id="KW-0813">Transport</keyword>
<evidence type="ECO:0000256" key="3">
    <source>
        <dbReference type="ARBA" id="ARBA00022475"/>
    </source>
</evidence>
<dbReference type="Pfam" id="PF00664">
    <property type="entry name" value="ABC_membrane"/>
    <property type="match status" value="1"/>
</dbReference>
<proteinExistence type="predicted"/>
<dbReference type="GO" id="GO:0005524">
    <property type="term" value="F:ATP binding"/>
    <property type="evidence" value="ECO:0007669"/>
    <property type="project" value="UniProtKB-KW"/>
</dbReference>
<dbReference type="RefSeq" id="WP_163065683.1">
    <property type="nucleotide sequence ID" value="NZ_CP048649.1"/>
</dbReference>
<dbReference type="InterPro" id="IPR027417">
    <property type="entry name" value="P-loop_NTPase"/>
</dbReference>
<dbReference type="PROSITE" id="PS50929">
    <property type="entry name" value="ABC_TM1F"/>
    <property type="match status" value="1"/>
</dbReference>
<evidence type="ECO:0000256" key="8">
    <source>
        <dbReference type="ARBA" id="ARBA00023136"/>
    </source>
</evidence>
<dbReference type="GO" id="GO:0005886">
    <property type="term" value="C:plasma membrane"/>
    <property type="evidence" value="ECO:0007669"/>
    <property type="project" value="UniProtKB-SubCell"/>
</dbReference>
<dbReference type="CDD" id="cd18548">
    <property type="entry name" value="ABC_6TM_Tm287_like"/>
    <property type="match status" value="1"/>
</dbReference>
<dbReference type="InterPro" id="IPR011527">
    <property type="entry name" value="ABC1_TM_dom"/>
</dbReference>
<organism evidence="12 13">
    <name type="scientific">Aminipila butyrica</name>
    <dbReference type="NCBI Taxonomy" id="433296"/>
    <lineage>
        <taxon>Bacteria</taxon>
        <taxon>Bacillati</taxon>
        <taxon>Bacillota</taxon>
        <taxon>Clostridia</taxon>
        <taxon>Peptostreptococcales</taxon>
        <taxon>Anaerovoracaceae</taxon>
        <taxon>Aminipila</taxon>
    </lineage>
</organism>
<dbReference type="Proteomes" id="UP000466848">
    <property type="component" value="Chromosome"/>
</dbReference>
<feature type="domain" description="ABC transmembrane type-1" evidence="11">
    <location>
        <begin position="16"/>
        <end position="298"/>
    </location>
</feature>
<evidence type="ECO:0000256" key="5">
    <source>
        <dbReference type="ARBA" id="ARBA00022741"/>
    </source>
</evidence>
<feature type="transmembrane region" description="Helical" evidence="9">
    <location>
        <begin position="157"/>
        <end position="178"/>
    </location>
</feature>
<comment type="subcellular location">
    <subcellularLocation>
        <location evidence="1">Cell membrane</location>
        <topology evidence="1">Multi-pass membrane protein</topology>
    </subcellularLocation>
</comment>
<dbReference type="FunFam" id="3.40.50.300:FF:000221">
    <property type="entry name" value="Multidrug ABC transporter ATP-binding protein"/>
    <property type="match status" value="1"/>
</dbReference>
<evidence type="ECO:0000256" key="1">
    <source>
        <dbReference type="ARBA" id="ARBA00004651"/>
    </source>
</evidence>
<dbReference type="InterPro" id="IPR003593">
    <property type="entry name" value="AAA+_ATPase"/>
</dbReference>
<keyword evidence="6 12" id="KW-0067">ATP-binding</keyword>
<evidence type="ECO:0000256" key="6">
    <source>
        <dbReference type="ARBA" id="ARBA00022840"/>
    </source>
</evidence>
<dbReference type="SUPFAM" id="SSF52540">
    <property type="entry name" value="P-loop containing nucleoside triphosphate hydrolases"/>
    <property type="match status" value="1"/>
</dbReference>
<evidence type="ECO:0000256" key="4">
    <source>
        <dbReference type="ARBA" id="ARBA00022692"/>
    </source>
</evidence>
<dbReference type="InterPro" id="IPR003439">
    <property type="entry name" value="ABC_transporter-like_ATP-bd"/>
</dbReference>
<keyword evidence="8 9" id="KW-0472">Membrane</keyword>
<evidence type="ECO:0000256" key="7">
    <source>
        <dbReference type="ARBA" id="ARBA00022989"/>
    </source>
</evidence>
<feature type="transmembrane region" description="Helical" evidence="9">
    <location>
        <begin position="20"/>
        <end position="40"/>
    </location>
</feature>